<dbReference type="InterPro" id="IPR000792">
    <property type="entry name" value="Tscrpt_reg_LuxR_C"/>
</dbReference>
<dbReference type="Gene3D" id="1.10.10.10">
    <property type="entry name" value="Winged helix-like DNA-binding domain superfamily/Winged helix DNA-binding domain"/>
    <property type="match status" value="1"/>
</dbReference>
<proteinExistence type="predicted"/>
<accession>A0A855FMU1</accession>
<dbReference type="SMART" id="SM00421">
    <property type="entry name" value="HTH_LUXR"/>
    <property type="match status" value="1"/>
</dbReference>
<dbReference type="InterPro" id="IPR036388">
    <property type="entry name" value="WH-like_DNA-bd_sf"/>
</dbReference>
<dbReference type="InterPro" id="IPR016032">
    <property type="entry name" value="Sig_transdc_resp-reg_C-effctor"/>
</dbReference>
<evidence type="ECO:0000259" key="2">
    <source>
        <dbReference type="PROSITE" id="PS50043"/>
    </source>
</evidence>
<dbReference type="AlphaFoldDB" id="A0A855FMU1"/>
<dbReference type="Proteomes" id="UP000229713">
    <property type="component" value="Unassembled WGS sequence"/>
</dbReference>
<protein>
    <submittedName>
        <fullName evidence="3">Helix-turn-helix transcriptional regulator</fullName>
    </submittedName>
</protein>
<dbReference type="GO" id="GO:0006355">
    <property type="term" value="P:regulation of DNA-templated transcription"/>
    <property type="evidence" value="ECO:0007669"/>
    <property type="project" value="InterPro"/>
</dbReference>
<dbReference type="NCBIfam" id="NF008548">
    <property type="entry name" value="PRK11475.1"/>
    <property type="match status" value="1"/>
</dbReference>
<evidence type="ECO:0000256" key="1">
    <source>
        <dbReference type="ARBA" id="ARBA00023125"/>
    </source>
</evidence>
<feature type="domain" description="HTH luxR-type" evidence="2">
    <location>
        <begin position="144"/>
        <end position="209"/>
    </location>
</feature>
<dbReference type="PRINTS" id="PR00038">
    <property type="entry name" value="HTHLUXR"/>
</dbReference>
<dbReference type="EMBL" id="NKYI01000009">
    <property type="protein sequence ID" value="PIK93611.1"/>
    <property type="molecule type" value="Genomic_DNA"/>
</dbReference>
<reference evidence="3 4" key="1">
    <citation type="submission" date="2017-07" db="EMBL/GenBank/DDBJ databases">
        <title>Raoultella ornithinolytica strain HH3 draft genome.</title>
        <authorList>
            <person name="Duceppe M.-O."/>
            <person name="Huang H."/>
            <person name="Phipps-Todd B."/>
        </authorList>
    </citation>
    <scope>NUCLEOTIDE SEQUENCE [LARGE SCALE GENOMIC DNA]</scope>
    <source>
        <strain evidence="3 4">HH3</strain>
    </source>
</reference>
<keyword evidence="1" id="KW-0238">DNA-binding</keyword>
<organism evidence="3 4">
    <name type="scientific">Raoultella ornithinolytica</name>
    <name type="common">Klebsiella ornithinolytica</name>
    <dbReference type="NCBI Taxonomy" id="54291"/>
    <lineage>
        <taxon>Bacteria</taxon>
        <taxon>Pseudomonadati</taxon>
        <taxon>Pseudomonadota</taxon>
        <taxon>Gammaproteobacteria</taxon>
        <taxon>Enterobacterales</taxon>
        <taxon>Enterobacteriaceae</taxon>
        <taxon>Klebsiella/Raoultella group</taxon>
        <taxon>Raoultella</taxon>
    </lineage>
</organism>
<evidence type="ECO:0000313" key="4">
    <source>
        <dbReference type="Proteomes" id="UP000229713"/>
    </source>
</evidence>
<evidence type="ECO:0000313" key="3">
    <source>
        <dbReference type="EMBL" id="PIK93611.1"/>
    </source>
</evidence>
<gene>
    <name evidence="3" type="ORF">CFY86_02935</name>
</gene>
<sequence>MEKRSEAQRIAVIEPCVMTETALRFILNDRYNENSGIHFFKDVQSLTQTMNIRQVTAIIFSLSGHRQLRLESLLFFQEAAYTHPNILRIILANSGAERDLITQLVPFHLHGVLNKACGRETLQEQLFRLLEQQIAPRNEPASRKALYGHRLSSMEQTILRYIACGYSLSEIAVQMERNIKTIHAHKCNAMARLGISSDLGLLSAADILIHFPPPCCQDAAGEGIA</sequence>
<dbReference type="CDD" id="cd06170">
    <property type="entry name" value="LuxR_C_like"/>
    <property type="match status" value="1"/>
</dbReference>
<dbReference type="GO" id="GO:0003677">
    <property type="term" value="F:DNA binding"/>
    <property type="evidence" value="ECO:0007669"/>
    <property type="project" value="UniProtKB-KW"/>
</dbReference>
<dbReference type="Pfam" id="PF00196">
    <property type="entry name" value="GerE"/>
    <property type="match status" value="1"/>
</dbReference>
<dbReference type="SUPFAM" id="SSF46894">
    <property type="entry name" value="C-terminal effector domain of the bipartite response regulators"/>
    <property type="match status" value="1"/>
</dbReference>
<name>A0A855FMU1_RAOOR</name>
<dbReference type="PROSITE" id="PS50043">
    <property type="entry name" value="HTH_LUXR_2"/>
    <property type="match status" value="1"/>
</dbReference>
<comment type="caution">
    <text evidence="3">The sequence shown here is derived from an EMBL/GenBank/DDBJ whole genome shotgun (WGS) entry which is preliminary data.</text>
</comment>